<proteinExistence type="inferred from homology"/>
<keyword evidence="6 8" id="KW-0472">Membrane</keyword>
<keyword evidence="8" id="KW-0812">Transmembrane</keyword>
<keyword evidence="3 10" id="KW-0645">Protease</keyword>
<dbReference type="OrthoDB" id="9764363at2"/>
<name>A0A1M5LU84_9BACT</name>
<sequence length="589" mass="65921">MNFFKTFISSCLGALVAMILFVVLLVIFISALSSVEETPLEFSDNSVLKLDLDAPIVETEKEEPFSGIPFLGGSAPRPMGLAQLRQAIEHAKDDAKIKGIYITITQPMAGYTEIEEIREALLDFRKDGKWVIVFSEGLSESAYYLASAADKIYLHPEGEVEFNGLAVDITFFKRLFDKLEVKPEVFRVGEFKSAVEPFILEKMSDANRLQLTEMINSIYDQVVTRVSEARNIPKANLKEISDKMLVRNAQQAVEYKLIDSLAYDDQVQHTIRQRLNLGNEDKISFVKYSKYKKTYSTYSESKNEIAVIVAEGTILPGKASPGQDVIGSESFNEEMRKARENDKIKAVVLRINSPGGSSLASDAMWREITLTTKVKPVIASMSDYAASGGYYMAMGCDTIVAQPHTITGSIGVFSVLYDASGLLNNKLGITSEEIKTGEIGQLITIDRPLTETEKSIWQKRTEEVYETFTTKAAEGRKMSVENIKKVASGRVWTGTQAKERGLVDIIGNFQDAVKIAAAAAHVADDYKVRFYPQYKPSFLEQMIAQYEDDAETGALKEQLGAQYYLYQQWLHIKSYQGTQARMPFEMRIQ</sequence>
<keyword evidence="11" id="KW-1185">Reference proteome</keyword>
<evidence type="ECO:0000256" key="7">
    <source>
        <dbReference type="PIRSR" id="PIRSR001217-1"/>
    </source>
</evidence>
<reference evidence="10 11" key="1">
    <citation type="submission" date="2016-11" db="EMBL/GenBank/DDBJ databases">
        <authorList>
            <person name="Jaros S."/>
            <person name="Januszkiewicz K."/>
            <person name="Wedrychowicz H."/>
        </authorList>
    </citation>
    <scope>NUCLEOTIDE SEQUENCE [LARGE SCALE GENOMIC DNA]</scope>
    <source>
        <strain evidence="10 11">DSM 24574</strain>
    </source>
</reference>
<dbReference type="InterPro" id="IPR029045">
    <property type="entry name" value="ClpP/crotonase-like_dom_sf"/>
</dbReference>
<dbReference type="CDD" id="cd07023">
    <property type="entry name" value="S49_Sppa_N_C"/>
    <property type="match status" value="1"/>
</dbReference>
<accession>A0A1M5LU84</accession>
<organism evidence="10 11">
    <name type="scientific">Chryseolinea serpens</name>
    <dbReference type="NCBI Taxonomy" id="947013"/>
    <lineage>
        <taxon>Bacteria</taxon>
        <taxon>Pseudomonadati</taxon>
        <taxon>Bacteroidota</taxon>
        <taxon>Cytophagia</taxon>
        <taxon>Cytophagales</taxon>
        <taxon>Fulvivirgaceae</taxon>
        <taxon>Chryseolinea</taxon>
    </lineage>
</organism>
<feature type="domain" description="Peptidase S49" evidence="9">
    <location>
        <begin position="372"/>
        <end position="522"/>
    </location>
</feature>
<dbReference type="Proteomes" id="UP000184212">
    <property type="component" value="Unassembled WGS sequence"/>
</dbReference>
<keyword evidence="4" id="KW-0378">Hydrolase</keyword>
<keyword evidence="8" id="KW-1133">Transmembrane helix</keyword>
<comment type="similarity">
    <text evidence="2">Belongs to the peptidase S49 family.</text>
</comment>
<evidence type="ECO:0000313" key="11">
    <source>
        <dbReference type="Proteomes" id="UP000184212"/>
    </source>
</evidence>
<keyword evidence="5" id="KW-0720">Serine protease</keyword>
<dbReference type="SUPFAM" id="SSF52096">
    <property type="entry name" value="ClpP/crotonase"/>
    <property type="match status" value="2"/>
</dbReference>
<dbReference type="PANTHER" id="PTHR33209:SF1">
    <property type="entry name" value="PEPTIDASE S49 DOMAIN-CONTAINING PROTEIN"/>
    <property type="match status" value="1"/>
</dbReference>
<dbReference type="GO" id="GO:0016020">
    <property type="term" value="C:membrane"/>
    <property type="evidence" value="ECO:0007669"/>
    <property type="project" value="UniProtKB-SubCell"/>
</dbReference>
<evidence type="ECO:0000259" key="9">
    <source>
        <dbReference type="Pfam" id="PF01343"/>
    </source>
</evidence>
<dbReference type="PANTHER" id="PTHR33209">
    <property type="entry name" value="PROTEASE 4"/>
    <property type="match status" value="1"/>
</dbReference>
<feature type="active site" description="Nucleophile" evidence="7">
    <location>
        <position position="387"/>
    </location>
</feature>
<feature type="active site" description="Proton donor/acceptor" evidence="7">
    <location>
        <position position="192"/>
    </location>
</feature>
<dbReference type="Gene3D" id="6.20.330.10">
    <property type="match status" value="1"/>
</dbReference>
<dbReference type="InterPro" id="IPR004634">
    <property type="entry name" value="Pept_S49_pIV"/>
</dbReference>
<dbReference type="PIRSF" id="PIRSF001217">
    <property type="entry name" value="Protease_4_SppA"/>
    <property type="match status" value="1"/>
</dbReference>
<dbReference type="STRING" id="947013.SAMN04488109_1400"/>
<comment type="subcellular location">
    <subcellularLocation>
        <location evidence="1">Membrane</location>
    </subcellularLocation>
</comment>
<feature type="transmembrane region" description="Helical" evidence="8">
    <location>
        <begin position="12"/>
        <end position="32"/>
    </location>
</feature>
<evidence type="ECO:0000256" key="2">
    <source>
        <dbReference type="ARBA" id="ARBA00008683"/>
    </source>
</evidence>
<dbReference type="InterPro" id="IPR047272">
    <property type="entry name" value="S49_SppA_C"/>
</dbReference>
<evidence type="ECO:0000256" key="5">
    <source>
        <dbReference type="ARBA" id="ARBA00022825"/>
    </source>
</evidence>
<dbReference type="InterPro" id="IPR004635">
    <property type="entry name" value="Pept_S49_SppA"/>
</dbReference>
<dbReference type="AlphaFoldDB" id="A0A1M5LU84"/>
<evidence type="ECO:0000256" key="8">
    <source>
        <dbReference type="SAM" id="Phobius"/>
    </source>
</evidence>
<protein>
    <submittedName>
        <fullName evidence="10">Protease-4</fullName>
    </submittedName>
</protein>
<evidence type="ECO:0000256" key="3">
    <source>
        <dbReference type="ARBA" id="ARBA00022670"/>
    </source>
</evidence>
<gene>
    <name evidence="10" type="ORF">SAMN04488109_1400</name>
</gene>
<dbReference type="NCBIfam" id="TIGR00706">
    <property type="entry name" value="SppA_dom"/>
    <property type="match status" value="1"/>
</dbReference>
<feature type="domain" description="Peptidase S49" evidence="9">
    <location>
        <begin position="124"/>
        <end position="276"/>
    </location>
</feature>
<dbReference type="GO" id="GO:0008236">
    <property type="term" value="F:serine-type peptidase activity"/>
    <property type="evidence" value="ECO:0007669"/>
    <property type="project" value="UniProtKB-KW"/>
</dbReference>
<dbReference type="EMBL" id="FQWQ01000001">
    <property type="protein sequence ID" value="SHG68617.1"/>
    <property type="molecule type" value="Genomic_DNA"/>
</dbReference>
<evidence type="ECO:0000313" key="10">
    <source>
        <dbReference type="EMBL" id="SHG68617.1"/>
    </source>
</evidence>
<dbReference type="NCBIfam" id="TIGR00705">
    <property type="entry name" value="SppA_67K"/>
    <property type="match status" value="1"/>
</dbReference>
<evidence type="ECO:0000256" key="4">
    <source>
        <dbReference type="ARBA" id="ARBA00022801"/>
    </source>
</evidence>
<dbReference type="InterPro" id="IPR047217">
    <property type="entry name" value="S49_SppA_67K_type_N"/>
</dbReference>
<dbReference type="RefSeq" id="WP_073132230.1">
    <property type="nucleotide sequence ID" value="NZ_FQWQ01000001.1"/>
</dbReference>
<evidence type="ECO:0000256" key="6">
    <source>
        <dbReference type="ARBA" id="ARBA00023136"/>
    </source>
</evidence>
<dbReference type="GO" id="GO:0006465">
    <property type="term" value="P:signal peptide processing"/>
    <property type="evidence" value="ECO:0007669"/>
    <property type="project" value="InterPro"/>
</dbReference>
<dbReference type="Gene3D" id="3.90.226.10">
    <property type="entry name" value="2-enoyl-CoA Hydratase, Chain A, domain 1"/>
    <property type="match status" value="3"/>
</dbReference>
<dbReference type="Pfam" id="PF01343">
    <property type="entry name" value="Peptidase_S49"/>
    <property type="match status" value="2"/>
</dbReference>
<dbReference type="InterPro" id="IPR002142">
    <property type="entry name" value="Peptidase_S49"/>
</dbReference>
<dbReference type="CDD" id="cd07018">
    <property type="entry name" value="S49_SppA_67K_type"/>
    <property type="match status" value="1"/>
</dbReference>
<evidence type="ECO:0000256" key="1">
    <source>
        <dbReference type="ARBA" id="ARBA00004370"/>
    </source>
</evidence>